<dbReference type="Proteomes" id="UP000282386">
    <property type="component" value="Chromosome"/>
</dbReference>
<gene>
    <name evidence="3" type="ORF">NCTC10207_00306</name>
</gene>
<dbReference type="PANTHER" id="PTHR30290">
    <property type="entry name" value="PERIPLASMIC BINDING COMPONENT OF ABC TRANSPORTER"/>
    <property type="match status" value="1"/>
</dbReference>
<dbReference type="Pfam" id="PF00496">
    <property type="entry name" value="SBP_bac_5"/>
    <property type="match status" value="1"/>
</dbReference>
<dbReference type="Gene3D" id="3.10.105.10">
    <property type="entry name" value="Dipeptide-binding Protein, Domain 3"/>
    <property type="match status" value="1"/>
</dbReference>
<dbReference type="GO" id="GO:1904680">
    <property type="term" value="F:peptide transmembrane transporter activity"/>
    <property type="evidence" value="ECO:0007669"/>
    <property type="project" value="TreeGrafter"/>
</dbReference>
<evidence type="ECO:0000259" key="2">
    <source>
        <dbReference type="Pfam" id="PF00496"/>
    </source>
</evidence>
<dbReference type="PANTHER" id="PTHR30290:SF65">
    <property type="entry name" value="MONOACYL PHOSPHATIDYLINOSITOL TETRAMANNOSIDE-BINDING PROTEIN LPQW-RELATED"/>
    <property type="match status" value="1"/>
</dbReference>
<dbReference type="Gene3D" id="3.40.190.10">
    <property type="entry name" value="Periplasmic binding protein-like II"/>
    <property type="match status" value="1"/>
</dbReference>
<name>A0A7Z9D628_9MICC</name>
<protein>
    <submittedName>
        <fullName evidence="3">Probable monoacyl phosphatidylinositol tetramannoside-binding protein LpqW</fullName>
    </submittedName>
</protein>
<evidence type="ECO:0000313" key="4">
    <source>
        <dbReference type="Proteomes" id="UP000282386"/>
    </source>
</evidence>
<dbReference type="GO" id="GO:0042597">
    <property type="term" value="C:periplasmic space"/>
    <property type="evidence" value="ECO:0007669"/>
    <property type="project" value="UniProtKB-ARBA"/>
</dbReference>
<proteinExistence type="predicted"/>
<dbReference type="CDD" id="cd08501">
    <property type="entry name" value="PBP2_Lpqw"/>
    <property type="match status" value="1"/>
</dbReference>
<dbReference type="GO" id="GO:0043190">
    <property type="term" value="C:ATP-binding cassette (ABC) transporter complex"/>
    <property type="evidence" value="ECO:0007669"/>
    <property type="project" value="InterPro"/>
</dbReference>
<dbReference type="PIRSF" id="PIRSF002741">
    <property type="entry name" value="MppA"/>
    <property type="match status" value="1"/>
</dbReference>
<dbReference type="InterPro" id="IPR000914">
    <property type="entry name" value="SBP_5_dom"/>
</dbReference>
<accession>A0A7Z9D628</accession>
<dbReference type="PROSITE" id="PS51318">
    <property type="entry name" value="TAT"/>
    <property type="match status" value="1"/>
</dbReference>
<dbReference type="InterPro" id="IPR006311">
    <property type="entry name" value="TAT_signal"/>
</dbReference>
<dbReference type="EMBL" id="LR134479">
    <property type="protein sequence ID" value="VEI22234.1"/>
    <property type="molecule type" value="Genomic_DNA"/>
</dbReference>
<feature type="chain" id="PRO_5039313199" evidence="1">
    <location>
        <begin position="27"/>
        <end position="564"/>
    </location>
</feature>
<sequence>MQKQYIFNRRTLLGAAAATTTVGLLAACGGSKKEDKVKAPGKDAKSEELYNINSHPVSDLKQGGEVRIPLGSLGPDFNTYSTSGDSYDTQIAMSSIRAAGLWNITHLGKYELNKDFALSFKPAEEGGKDVVYIELNPKAKFNDGTPIDYKALQSTWKIRKSSDGDYNIISSGIYEYIESVENNGDNFKVKVTMAKPYYPLNEMFDAIFHPGMEDPKVFNDGFVNNPHPEFGCGPFKLADKGWNSTENTFTMVPNEKWWGEKPVLDRVIFRGLEESAKVAAFKNGEVDAVESRTSTSYAELKNTANAELRKGQLLYAGGLNLNPKRIEDAKVRKAIFLGIDRKALSNIAFQNLPYEEDPSGSMLHLPFEEYYEDNFPKADGDAKSAAQKLLEEAGYTKDGEYYAKGGKQLRYKITVFGDDPSKSSMARSFAQTMKEIGINFEVETRGSAEFSKVTGSKEYDIIVSGFSLSSADGTAATKQFYYSKENDGVGNAEIDAMIEKMAVIKDDAERNKMCNQIEKKHMAEVSTIGTVFNGPDLMMCKKELANYGPTLFKPIEWEKVGWLK</sequence>
<organism evidence="3 4">
    <name type="scientific">Rothia aeria</name>
    <dbReference type="NCBI Taxonomy" id="172042"/>
    <lineage>
        <taxon>Bacteria</taxon>
        <taxon>Bacillati</taxon>
        <taxon>Actinomycetota</taxon>
        <taxon>Actinomycetes</taxon>
        <taxon>Micrococcales</taxon>
        <taxon>Micrococcaceae</taxon>
        <taxon>Rothia</taxon>
    </lineage>
</organism>
<dbReference type="RefSeq" id="WP_126499548.1">
    <property type="nucleotide sequence ID" value="NZ_LR134479.1"/>
</dbReference>
<dbReference type="InterPro" id="IPR030678">
    <property type="entry name" value="Peptide/Ni-bd"/>
</dbReference>
<evidence type="ECO:0000256" key="1">
    <source>
        <dbReference type="SAM" id="SignalP"/>
    </source>
</evidence>
<feature type="signal peptide" evidence="1">
    <location>
        <begin position="1"/>
        <end position="26"/>
    </location>
</feature>
<dbReference type="GO" id="GO:0015833">
    <property type="term" value="P:peptide transport"/>
    <property type="evidence" value="ECO:0007669"/>
    <property type="project" value="TreeGrafter"/>
</dbReference>
<reference evidence="3 4" key="1">
    <citation type="submission" date="2018-12" db="EMBL/GenBank/DDBJ databases">
        <authorList>
            <consortium name="Pathogen Informatics"/>
        </authorList>
    </citation>
    <scope>NUCLEOTIDE SEQUENCE [LARGE SCALE GENOMIC DNA]</scope>
    <source>
        <strain evidence="3 4">NCTC10207</strain>
    </source>
</reference>
<evidence type="ECO:0000313" key="3">
    <source>
        <dbReference type="EMBL" id="VEI22234.1"/>
    </source>
</evidence>
<dbReference type="AlphaFoldDB" id="A0A7Z9D628"/>
<dbReference type="InterPro" id="IPR039424">
    <property type="entry name" value="SBP_5"/>
</dbReference>
<dbReference type="PROSITE" id="PS51257">
    <property type="entry name" value="PROKAR_LIPOPROTEIN"/>
    <property type="match status" value="1"/>
</dbReference>
<feature type="domain" description="Solute-binding protein family 5" evidence="2">
    <location>
        <begin position="132"/>
        <end position="486"/>
    </location>
</feature>
<keyword evidence="1" id="KW-0732">Signal</keyword>
<dbReference type="SUPFAM" id="SSF53850">
    <property type="entry name" value="Periplasmic binding protein-like II"/>
    <property type="match status" value="1"/>
</dbReference>